<dbReference type="RefSeq" id="WP_143784612.1">
    <property type="nucleotide sequence ID" value="NZ_CP041616.1"/>
</dbReference>
<dbReference type="PANTHER" id="PTHR30023">
    <property type="entry name" value="D-ALANYL-D-ALANINE CARBOXYPEPTIDASE"/>
    <property type="match status" value="1"/>
</dbReference>
<evidence type="ECO:0008006" key="6">
    <source>
        <dbReference type="Google" id="ProtNLM"/>
    </source>
</evidence>
<protein>
    <recommendedName>
        <fullName evidence="6">D-alanyl-D-alanine carboxypeptidase/D-alanyl-D-alanine-endopeptidase</fullName>
    </recommendedName>
</protein>
<dbReference type="GO" id="GO:0006508">
    <property type="term" value="P:proteolysis"/>
    <property type="evidence" value="ECO:0007669"/>
    <property type="project" value="InterPro"/>
</dbReference>
<name>A0A516GED6_9MICO</name>
<dbReference type="InterPro" id="IPR000667">
    <property type="entry name" value="Peptidase_S13"/>
</dbReference>
<dbReference type="OrthoDB" id="56883at2"/>
<dbReference type="GO" id="GO:0004185">
    <property type="term" value="F:serine-type carboxypeptidase activity"/>
    <property type="evidence" value="ECO:0007669"/>
    <property type="project" value="InterPro"/>
</dbReference>
<gene>
    <name evidence="4" type="ORF">FNH13_17455</name>
</gene>
<dbReference type="AlphaFoldDB" id="A0A516GED6"/>
<dbReference type="SUPFAM" id="SSF56601">
    <property type="entry name" value="beta-lactamase/transpeptidase-like"/>
    <property type="match status" value="1"/>
</dbReference>
<dbReference type="PRINTS" id="PR00922">
    <property type="entry name" value="DADACBPTASE3"/>
</dbReference>
<comment type="similarity">
    <text evidence="1">Belongs to the peptidase S13 family.</text>
</comment>
<accession>A0A516GED6</accession>
<keyword evidence="2" id="KW-0378">Hydrolase</keyword>
<evidence type="ECO:0000313" key="4">
    <source>
        <dbReference type="EMBL" id="QDO89892.1"/>
    </source>
</evidence>
<evidence type="ECO:0000256" key="1">
    <source>
        <dbReference type="ARBA" id="ARBA00006096"/>
    </source>
</evidence>
<dbReference type="Proteomes" id="UP000315395">
    <property type="component" value="Chromosome"/>
</dbReference>
<dbReference type="Gene3D" id="3.40.710.10">
    <property type="entry name" value="DD-peptidase/beta-lactamase superfamily"/>
    <property type="match status" value="2"/>
</dbReference>
<dbReference type="GO" id="GO:0000270">
    <property type="term" value="P:peptidoglycan metabolic process"/>
    <property type="evidence" value="ECO:0007669"/>
    <property type="project" value="TreeGrafter"/>
</dbReference>
<sequence>MDRARRAAAALLSVSLVLPSAAAAYAGSTGDGAAGGSTQEGSVVAAQAAVRPTVAPSPEPVLRSVGAGLTVDPAVVSTEIEGELSNAWLGDSVGLTIRDVATGEHVLDRNSDSALTPASTTKLLAAAAIVSTLPMDQPFRTRVVTGPEPDQIVLTAGGDMMLAGGRGDPDLVEGHAGLGDLAEQTAASLGAEGLGTADHPVRLRLDTSYGEGPNAPAGWTDFWLSEGYAGPITMLGMQQHRAIPYDPSPRDPAQAAAIRFRAELTDRGVVVGGGPATEVPRLVAPPDATVLAEVESAPARDVLAEAMASSDNGMVEQLARQAAIADGAQADPAAVRDWVLQQVADYGIDTTGVKLADVSGLSDGSSIPVRVLADLLILGADGSHPELQEVLGALPIAGYSGTLWDRFALDSQAPAVGVARAKTGSLPGVTSLAGLVVTRDDRLLAYAAIADGVGRDGTSGLEARSVLDSVVAELASCGC</sequence>
<evidence type="ECO:0000256" key="3">
    <source>
        <dbReference type="SAM" id="SignalP"/>
    </source>
</evidence>
<reference evidence="4 5" key="1">
    <citation type="submission" date="2019-07" db="EMBL/GenBank/DDBJ databases">
        <title>complete genome sequencing of Ornithinimicrobium sp. H23M54.</title>
        <authorList>
            <person name="Bae J.-W."/>
            <person name="Lee S.-Y."/>
        </authorList>
    </citation>
    <scope>NUCLEOTIDE SEQUENCE [LARGE SCALE GENOMIC DNA]</scope>
    <source>
        <strain evidence="4 5">H23M54</strain>
    </source>
</reference>
<keyword evidence="5" id="KW-1185">Reference proteome</keyword>
<dbReference type="EMBL" id="CP041616">
    <property type="protein sequence ID" value="QDO89892.1"/>
    <property type="molecule type" value="Genomic_DNA"/>
</dbReference>
<organism evidence="4 5">
    <name type="scientific">Ornithinimicrobium ciconiae</name>
    <dbReference type="NCBI Taxonomy" id="2594265"/>
    <lineage>
        <taxon>Bacteria</taxon>
        <taxon>Bacillati</taxon>
        <taxon>Actinomycetota</taxon>
        <taxon>Actinomycetes</taxon>
        <taxon>Micrococcales</taxon>
        <taxon>Ornithinimicrobiaceae</taxon>
        <taxon>Ornithinimicrobium</taxon>
    </lineage>
</organism>
<feature type="chain" id="PRO_5039335150" description="D-alanyl-D-alanine carboxypeptidase/D-alanyl-D-alanine-endopeptidase" evidence="3">
    <location>
        <begin position="27"/>
        <end position="479"/>
    </location>
</feature>
<dbReference type="KEGG" id="orz:FNH13_17455"/>
<proteinExistence type="inferred from homology"/>
<dbReference type="InterPro" id="IPR012338">
    <property type="entry name" value="Beta-lactam/transpept-like"/>
</dbReference>
<keyword evidence="3" id="KW-0732">Signal</keyword>
<dbReference type="PANTHER" id="PTHR30023:SF0">
    <property type="entry name" value="PENICILLIN-SENSITIVE CARBOXYPEPTIDASE A"/>
    <property type="match status" value="1"/>
</dbReference>
<dbReference type="Pfam" id="PF02113">
    <property type="entry name" value="Peptidase_S13"/>
    <property type="match status" value="2"/>
</dbReference>
<evidence type="ECO:0000313" key="5">
    <source>
        <dbReference type="Proteomes" id="UP000315395"/>
    </source>
</evidence>
<feature type="signal peptide" evidence="3">
    <location>
        <begin position="1"/>
        <end position="26"/>
    </location>
</feature>
<evidence type="ECO:0000256" key="2">
    <source>
        <dbReference type="ARBA" id="ARBA00022801"/>
    </source>
</evidence>